<comment type="catalytic activity">
    <reaction evidence="7">
        <text>L-cysteinyl-[prolipoprotein] + a 1,2-diacyl-sn-glycero-3-phospho-(1'-sn-glycerol) = an S-1,2-diacyl-sn-glyceryl-L-cysteinyl-[prolipoprotein] + sn-glycerol 1-phosphate + H(+)</text>
        <dbReference type="Rhea" id="RHEA:56712"/>
        <dbReference type="Rhea" id="RHEA-COMP:14679"/>
        <dbReference type="Rhea" id="RHEA-COMP:14680"/>
        <dbReference type="ChEBI" id="CHEBI:15378"/>
        <dbReference type="ChEBI" id="CHEBI:29950"/>
        <dbReference type="ChEBI" id="CHEBI:57685"/>
        <dbReference type="ChEBI" id="CHEBI:64716"/>
        <dbReference type="ChEBI" id="CHEBI:140658"/>
        <dbReference type="EC" id="2.5.1.145"/>
    </reaction>
</comment>
<dbReference type="Pfam" id="PF01790">
    <property type="entry name" value="LGT"/>
    <property type="match status" value="1"/>
</dbReference>
<keyword evidence="8" id="KW-0449">Lipoprotein</keyword>
<dbReference type="UniPathway" id="UPA00664"/>
<evidence type="ECO:0000313" key="8">
    <source>
        <dbReference type="EMBL" id="NDY95909.1"/>
    </source>
</evidence>
<keyword evidence="4 7" id="KW-0812">Transmembrane</keyword>
<evidence type="ECO:0000256" key="4">
    <source>
        <dbReference type="ARBA" id="ARBA00022692"/>
    </source>
</evidence>
<evidence type="ECO:0000256" key="7">
    <source>
        <dbReference type="HAMAP-Rule" id="MF_01147"/>
    </source>
</evidence>
<name>A0A845VFB1_9GAMM</name>
<dbReference type="NCBIfam" id="TIGR00544">
    <property type="entry name" value="lgt"/>
    <property type="match status" value="1"/>
</dbReference>
<keyword evidence="3 7" id="KW-0808">Transferase</keyword>
<accession>A0A845VFB1</accession>
<comment type="caution">
    <text evidence="8">The sequence shown here is derived from an EMBL/GenBank/DDBJ whole genome shotgun (WGS) entry which is preliminary data.</text>
</comment>
<comment type="similarity">
    <text evidence="1 7">Belongs to the Lgt family.</text>
</comment>
<reference evidence="8 9" key="1">
    <citation type="submission" date="2020-02" db="EMBL/GenBank/DDBJ databases">
        <authorList>
            <person name="Zhang X.-Y."/>
        </authorList>
    </citation>
    <scope>NUCLEOTIDE SEQUENCE [LARGE SCALE GENOMIC DNA]</scope>
    <source>
        <strain evidence="8 9">C33</strain>
    </source>
</reference>
<dbReference type="RefSeq" id="WP_164211305.1">
    <property type="nucleotide sequence ID" value="NZ_JAAGSC010000041.1"/>
</dbReference>
<feature type="transmembrane region" description="Helical" evidence="7">
    <location>
        <begin position="59"/>
        <end position="79"/>
    </location>
</feature>
<organism evidence="8 9">
    <name type="scientific">Wenzhouxiangella limi</name>
    <dbReference type="NCBI Taxonomy" id="2707351"/>
    <lineage>
        <taxon>Bacteria</taxon>
        <taxon>Pseudomonadati</taxon>
        <taxon>Pseudomonadota</taxon>
        <taxon>Gammaproteobacteria</taxon>
        <taxon>Chromatiales</taxon>
        <taxon>Wenzhouxiangellaceae</taxon>
        <taxon>Wenzhouxiangella</taxon>
    </lineage>
</organism>
<keyword evidence="5 7" id="KW-1133">Transmembrane helix</keyword>
<dbReference type="Proteomes" id="UP000484885">
    <property type="component" value="Unassembled WGS sequence"/>
</dbReference>
<gene>
    <name evidence="7" type="primary">lgt</name>
    <name evidence="8" type="ORF">G3I74_09225</name>
</gene>
<comment type="function">
    <text evidence="7">Catalyzes the transfer of the diacylglyceryl group from phosphatidylglycerol to the sulfhydryl group of the N-terminal cysteine of a prolipoprotein, the first step in the formation of mature lipoproteins.</text>
</comment>
<dbReference type="GO" id="GO:0042158">
    <property type="term" value="P:lipoprotein biosynthetic process"/>
    <property type="evidence" value="ECO:0007669"/>
    <property type="project" value="UniProtKB-UniRule"/>
</dbReference>
<feature type="transmembrane region" description="Helical" evidence="7">
    <location>
        <begin position="99"/>
        <end position="116"/>
    </location>
</feature>
<evidence type="ECO:0000256" key="5">
    <source>
        <dbReference type="ARBA" id="ARBA00022989"/>
    </source>
</evidence>
<dbReference type="PROSITE" id="PS01311">
    <property type="entry name" value="LGT"/>
    <property type="match status" value="1"/>
</dbReference>
<sequence length="285" mass="31572">MNNSYYYHQIDPIAFSVGGFGIYWYSLMYLVAFGLFWLLGRIRAGRDDAPLKPDQVSDLLFWGVVGVVAGGRIGYVLFYGLSDLMADPLLLFRLRDGGMSFHGGLIGVLVVIWVYGRHLGCGFLRLGDFIAPLVPPGLAAGRIGNFIGGELWGRPTDVPWAVIFPDSIERGGRWSEALYQQYLAGALDEYARHPSQLYQAALEGLLLFVVLWWYSSRPRPVGAVSGFFVAGYGVLRFTAEFFREPDAHLGFVALDWLTMGQLLSLPMILGGAALMAWSYAKRKPA</sequence>
<evidence type="ECO:0000256" key="1">
    <source>
        <dbReference type="ARBA" id="ARBA00007150"/>
    </source>
</evidence>
<comment type="pathway">
    <text evidence="7">Protein modification; lipoprotein biosynthesis (diacylglyceryl transfer).</text>
</comment>
<feature type="transmembrane region" description="Helical" evidence="7">
    <location>
        <begin position="251"/>
        <end position="280"/>
    </location>
</feature>
<dbReference type="HAMAP" id="MF_01147">
    <property type="entry name" value="Lgt"/>
    <property type="match status" value="1"/>
</dbReference>
<keyword evidence="6 7" id="KW-0472">Membrane</keyword>
<dbReference type="GO" id="GO:0005886">
    <property type="term" value="C:plasma membrane"/>
    <property type="evidence" value="ECO:0007669"/>
    <property type="project" value="UniProtKB-SubCell"/>
</dbReference>
<dbReference type="EMBL" id="JAAGSC010000041">
    <property type="protein sequence ID" value="NDY95909.1"/>
    <property type="molecule type" value="Genomic_DNA"/>
</dbReference>
<evidence type="ECO:0000256" key="6">
    <source>
        <dbReference type="ARBA" id="ARBA00023136"/>
    </source>
</evidence>
<keyword evidence="2 7" id="KW-1003">Cell membrane</keyword>
<evidence type="ECO:0000256" key="3">
    <source>
        <dbReference type="ARBA" id="ARBA00022679"/>
    </source>
</evidence>
<feature type="transmembrane region" description="Helical" evidence="7">
    <location>
        <begin position="20"/>
        <end position="39"/>
    </location>
</feature>
<dbReference type="GO" id="GO:0008961">
    <property type="term" value="F:phosphatidylglycerol-prolipoprotein diacylglyceryl transferase activity"/>
    <property type="evidence" value="ECO:0007669"/>
    <property type="project" value="UniProtKB-UniRule"/>
</dbReference>
<evidence type="ECO:0000313" key="9">
    <source>
        <dbReference type="Proteomes" id="UP000484885"/>
    </source>
</evidence>
<proteinExistence type="inferred from homology"/>
<dbReference type="EC" id="2.5.1.145" evidence="7"/>
<evidence type="ECO:0000256" key="2">
    <source>
        <dbReference type="ARBA" id="ARBA00022475"/>
    </source>
</evidence>
<feature type="binding site" evidence="7">
    <location>
        <position position="142"/>
    </location>
    <ligand>
        <name>a 1,2-diacyl-sn-glycero-3-phospho-(1'-sn-glycerol)</name>
        <dbReference type="ChEBI" id="CHEBI:64716"/>
    </ligand>
</feature>
<feature type="transmembrane region" description="Helical" evidence="7">
    <location>
        <begin position="221"/>
        <end position="239"/>
    </location>
</feature>
<dbReference type="PANTHER" id="PTHR30589:SF0">
    <property type="entry name" value="PHOSPHATIDYLGLYCEROL--PROLIPOPROTEIN DIACYLGLYCERYL TRANSFERASE"/>
    <property type="match status" value="1"/>
</dbReference>
<dbReference type="PANTHER" id="PTHR30589">
    <property type="entry name" value="PROLIPOPROTEIN DIACYLGLYCERYL TRANSFERASE"/>
    <property type="match status" value="1"/>
</dbReference>
<comment type="subcellular location">
    <subcellularLocation>
        <location evidence="7">Cell membrane</location>
        <topology evidence="7">Multi-pass membrane protein</topology>
    </subcellularLocation>
</comment>
<dbReference type="AlphaFoldDB" id="A0A845VFB1"/>
<dbReference type="InterPro" id="IPR001640">
    <property type="entry name" value="Lgt"/>
</dbReference>
<keyword evidence="9" id="KW-1185">Reference proteome</keyword>
<protein>
    <recommendedName>
        <fullName evidence="7">Phosphatidylglycerol--prolipoprotein diacylglyceryl transferase</fullName>
        <ecNumber evidence="7">2.5.1.145</ecNumber>
    </recommendedName>
</protein>